<dbReference type="Gene3D" id="3.90.70.10">
    <property type="entry name" value="Cysteine proteinases"/>
    <property type="match status" value="1"/>
</dbReference>
<dbReference type="InterPro" id="IPR025661">
    <property type="entry name" value="Pept_asp_AS"/>
</dbReference>
<dbReference type="Pfam" id="PF00112">
    <property type="entry name" value="Peptidase_C1"/>
    <property type="match status" value="1"/>
</dbReference>
<dbReference type="STRING" id="51031.W2SLZ6"/>
<keyword evidence="4" id="KW-0378">Hydrolase</keyword>
<dbReference type="AlphaFoldDB" id="W2SLZ6"/>
<comment type="similarity">
    <text evidence="1">Belongs to the peptidase C1 family.</text>
</comment>
<evidence type="ECO:0000256" key="2">
    <source>
        <dbReference type="SAM" id="Phobius"/>
    </source>
</evidence>
<dbReference type="Proteomes" id="UP000053676">
    <property type="component" value="Unassembled WGS sequence"/>
</dbReference>
<evidence type="ECO:0000313" key="4">
    <source>
        <dbReference type="EMBL" id="ETN70699.1"/>
    </source>
</evidence>
<keyword evidence="2" id="KW-1133">Transmembrane helix</keyword>
<dbReference type="OrthoDB" id="640249at2759"/>
<dbReference type="SMART" id="SM00645">
    <property type="entry name" value="Pept_C1"/>
    <property type="match status" value="1"/>
</dbReference>
<accession>W2SLZ6</accession>
<reference evidence="5" key="1">
    <citation type="journal article" date="2014" name="Nat. Genet.">
        <title>Genome of the human hookworm Necator americanus.</title>
        <authorList>
            <person name="Tang Y.T."/>
            <person name="Gao X."/>
            <person name="Rosa B.A."/>
            <person name="Abubucker S."/>
            <person name="Hallsworth-Pepin K."/>
            <person name="Martin J."/>
            <person name="Tyagi R."/>
            <person name="Heizer E."/>
            <person name="Zhang X."/>
            <person name="Bhonagiri-Palsikar V."/>
            <person name="Minx P."/>
            <person name="Warren W.C."/>
            <person name="Wang Q."/>
            <person name="Zhan B."/>
            <person name="Hotez P.J."/>
            <person name="Sternberg P.W."/>
            <person name="Dougall A."/>
            <person name="Gaze S.T."/>
            <person name="Mulvenna J."/>
            <person name="Sotillo J."/>
            <person name="Ranganathan S."/>
            <person name="Rabelo E.M."/>
            <person name="Wilson R.K."/>
            <person name="Felgner P.L."/>
            <person name="Bethony J."/>
            <person name="Hawdon J.M."/>
            <person name="Gasser R.B."/>
            <person name="Loukas A."/>
            <person name="Mitreva M."/>
        </authorList>
    </citation>
    <scope>NUCLEOTIDE SEQUENCE [LARGE SCALE GENOMIC DNA]</scope>
</reference>
<gene>
    <name evidence="4" type="ORF">NECAME_04857</name>
</gene>
<sequence length="364" mass="41388">MTQSAMDEIALVPTVHDETTSTSRADEPVHVVTSRTDSRKAKLAKKYQRTPLAFYQALALGALLLILILNNSPTLFRNTNRVSDGTNPHSQDDETYHLSIVEEVNSQVGITWKARYNKFASRAEANTGTGADADTARMILNKFFNLDDEQLLQDTVKHVEGLSKCQGTHWALSAFTYWKEHGIVSGGAFGTHEGCRPYTFEPSCGTPCGSALYRKDRTPRCERQCQNLYHRTYEQDLVQARTAYWLRAINGSSEYTPVVKTTLERLINGKFTEILQRELMTYGPVLACFTLYEDFQHYMTGIYRTDENRSLQLYGHCAKLIGWGEESGLKYWLYANTWGRDWGEHGFFRIDMNEIPEEVVAGVM</sequence>
<keyword evidence="2" id="KW-0472">Membrane</keyword>
<evidence type="ECO:0000259" key="3">
    <source>
        <dbReference type="SMART" id="SM00645"/>
    </source>
</evidence>
<protein>
    <submittedName>
        <fullName evidence="4">Papain family cysteine protease</fullName>
    </submittedName>
</protein>
<keyword evidence="2" id="KW-0812">Transmembrane</keyword>
<proteinExistence type="inferred from homology"/>
<evidence type="ECO:0000256" key="1">
    <source>
        <dbReference type="ARBA" id="ARBA00008455"/>
    </source>
</evidence>
<dbReference type="OMA" id="CAKLIGW"/>
<keyword evidence="5" id="KW-1185">Reference proteome</keyword>
<dbReference type="GO" id="GO:0006508">
    <property type="term" value="P:proteolysis"/>
    <property type="evidence" value="ECO:0007669"/>
    <property type="project" value="UniProtKB-KW"/>
</dbReference>
<feature type="domain" description="Peptidase C1A papain C-terminal" evidence="3">
    <location>
        <begin position="108"/>
        <end position="363"/>
    </location>
</feature>
<dbReference type="SUPFAM" id="SSF54001">
    <property type="entry name" value="Cysteine proteinases"/>
    <property type="match status" value="1"/>
</dbReference>
<feature type="transmembrane region" description="Helical" evidence="2">
    <location>
        <begin position="52"/>
        <end position="69"/>
    </location>
</feature>
<dbReference type="InterPro" id="IPR000668">
    <property type="entry name" value="Peptidase_C1A_C"/>
</dbReference>
<dbReference type="InterPro" id="IPR013128">
    <property type="entry name" value="Peptidase_C1A"/>
</dbReference>
<dbReference type="InterPro" id="IPR038765">
    <property type="entry name" value="Papain-like_cys_pep_sf"/>
</dbReference>
<dbReference type="PROSITE" id="PS00640">
    <property type="entry name" value="THIOL_PROTEASE_ASN"/>
    <property type="match status" value="1"/>
</dbReference>
<evidence type="ECO:0000313" key="5">
    <source>
        <dbReference type="Proteomes" id="UP000053676"/>
    </source>
</evidence>
<dbReference type="EMBL" id="KI668908">
    <property type="protein sequence ID" value="ETN70699.1"/>
    <property type="molecule type" value="Genomic_DNA"/>
</dbReference>
<keyword evidence="4" id="KW-0645">Protease</keyword>
<name>W2SLZ6_NECAM</name>
<dbReference type="KEGG" id="nai:NECAME_04857"/>
<dbReference type="GO" id="GO:0008234">
    <property type="term" value="F:cysteine-type peptidase activity"/>
    <property type="evidence" value="ECO:0007669"/>
    <property type="project" value="InterPro"/>
</dbReference>
<dbReference type="PANTHER" id="PTHR12411">
    <property type="entry name" value="CYSTEINE PROTEASE FAMILY C1-RELATED"/>
    <property type="match status" value="1"/>
</dbReference>
<organism evidence="4 5">
    <name type="scientific">Necator americanus</name>
    <name type="common">Human hookworm</name>
    <dbReference type="NCBI Taxonomy" id="51031"/>
    <lineage>
        <taxon>Eukaryota</taxon>
        <taxon>Metazoa</taxon>
        <taxon>Ecdysozoa</taxon>
        <taxon>Nematoda</taxon>
        <taxon>Chromadorea</taxon>
        <taxon>Rhabditida</taxon>
        <taxon>Rhabditina</taxon>
        <taxon>Rhabditomorpha</taxon>
        <taxon>Strongyloidea</taxon>
        <taxon>Ancylostomatidae</taxon>
        <taxon>Bunostominae</taxon>
        <taxon>Necator</taxon>
    </lineage>
</organism>